<protein>
    <submittedName>
        <fullName evidence="1">Uncharacterized protein</fullName>
    </submittedName>
</protein>
<organism evidence="1 2">
    <name type="scientific">Anabaenopsis circularis NIES-21</name>
    <dbReference type="NCBI Taxonomy" id="1085406"/>
    <lineage>
        <taxon>Bacteria</taxon>
        <taxon>Bacillati</taxon>
        <taxon>Cyanobacteriota</taxon>
        <taxon>Cyanophyceae</taxon>
        <taxon>Nostocales</taxon>
        <taxon>Nodulariaceae</taxon>
        <taxon>Anabaenopsis</taxon>
    </lineage>
</organism>
<dbReference type="AlphaFoldDB" id="A0A1Z4GA75"/>
<dbReference type="EMBL" id="AP018174">
    <property type="protein sequence ID" value="BAY14401.1"/>
    <property type="molecule type" value="Genomic_DNA"/>
</dbReference>
<proteinExistence type="predicted"/>
<accession>A0A1Z4GA75</accession>
<gene>
    <name evidence="1" type="ORF">NIES21_01580</name>
</gene>
<dbReference type="Proteomes" id="UP000218287">
    <property type="component" value="Chromosome"/>
</dbReference>
<reference evidence="1 2" key="1">
    <citation type="submission" date="2017-06" db="EMBL/GenBank/DDBJ databases">
        <title>Genome sequencing of cyanobaciteial culture collection at National Institute for Environmental Studies (NIES).</title>
        <authorList>
            <person name="Hirose Y."/>
            <person name="Shimura Y."/>
            <person name="Fujisawa T."/>
            <person name="Nakamura Y."/>
            <person name="Kawachi M."/>
        </authorList>
    </citation>
    <scope>NUCLEOTIDE SEQUENCE [LARGE SCALE GENOMIC DNA]</scope>
    <source>
        <strain evidence="1 2">NIES-21</strain>
    </source>
</reference>
<evidence type="ECO:0000313" key="1">
    <source>
        <dbReference type="EMBL" id="BAY14401.1"/>
    </source>
</evidence>
<sequence length="63" mass="7030">MKCETSALLIERMIFVSRKGAKAQRARVGKVEFYDFISHLCNAETSFSLLPSALCLLPSLKPI</sequence>
<keyword evidence="2" id="KW-1185">Reference proteome</keyword>
<name>A0A1Z4GA75_9CYAN</name>
<evidence type="ECO:0000313" key="2">
    <source>
        <dbReference type="Proteomes" id="UP000218287"/>
    </source>
</evidence>